<dbReference type="STRING" id="1443941.A9J31_06430"/>
<evidence type="ECO:0000313" key="3">
    <source>
        <dbReference type="EMBL" id="OBX28195.1"/>
    </source>
</evidence>
<gene>
    <name evidence="3" type="ORF">A9J31_06430</name>
</gene>
<evidence type="ECO:0008006" key="5">
    <source>
        <dbReference type="Google" id="ProtNLM"/>
    </source>
</evidence>
<dbReference type="Pfam" id="PF07179">
    <property type="entry name" value="SseB"/>
    <property type="match status" value="1"/>
</dbReference>
<accession>A0A1A7R7G5</accession>
<protein>
    <recommendedName>
        <fullName evidence="5">Enhanced serine sensitivity protein SseB</fullName>
    </recommendedName>
</protein>
<dbReference type="Pfam" id="PF14581">
    <property type="entry name" value="SseB_C"/>
    <property type="match status" value="1"/>
</dbReference>
<evidence type="ECO:0000313" key="4">
    <source>
        <dbReference type="Proteomes" id="UP000185753"/>
    </source>
</evidence>
<feature type="domain" description="SseB protein C-terminal" evidence="2">
    <location>
        <begin position="146"/>
        <end position="260"/>
    </location>
</feature>
<comment type="caution">
    <text evidence="3">The sequence shown here is derived from an EMBL/GenBank/DDBJ whole genome shotgun (WGS) entry which is preliminary data.</text>
</comment>
<dbReference type="OrthoDB" id="5622177at2"/>
<dbReference type="RefSeq" id="WP_067765366.1">
    <property type="nucleotide sequence ID" value="NZ_LZDS01000026.1"/>
</dbReference>
<dbReference type="InterPro" id="IPR027945">
    <property type="entry name" value="SseB_C"/>
</dbReference>
<dbReference type="InterPro" id="IPR009839">
    <property type="entry name" value="SseB_N"/>
</dbReference>
<sequence>MDTIKEEILESLFAKAVHEPAYRPEFLQQLLAANVYCVGHTDRNDTAIDIQERHLSTGSNIQLKSWDDDEYTSVLPFFTSLEKMRLAISEEESFICLPAKTLFEMTFGSRLVLNPQSPDASKDFIPDEIDYLLKGEFGTSPENYLIEEDTEILIGQPADYPTFMVEQLTILFATETDVKAAYLAQMFNQRRDEEPSLLIGLELNEGLSKEHVQDLHSKISRVAYDSMQEQGLVDLIHMLDDDQEGVVAYLRDETEPFYVRAQGKKKGFFARLFS</sequence>
<keyword evidence="4" id="KW-1185">Reference proteome</keyword>
<dbReference type="Proteomes" id="UP000185753">
    <property type="component" value="Unassembled WGS sequence"/>
</dbReference>
<evidence type="ECO:0000259" key="2">
    <source>
        <dbReference type="Pfam" id="PF14581"/>
    </source>
</evidence>
<dbReference type="EMBL" id="LZDS01000026">
    <property type="protein sequence ID" value="OBX28195.1"/>
    <property type="molecule type" value="Genomic_DNA"/>
</dbReference>
<evidence type="ECO:0000259" key="1">
    <source>
        <dbReference type="Pfam" id="PF07179"/>
    </source>
</evidence>
<name>A0A1A7R7G5_9GAMM</name>
<organism evidence="3 4">
    <name type="scientific">Acinetobacter gandensis</name>
    <dbReference type="NCBI Taxonomy" id="1443941"/>
    <lineage>
        <taxon>Bacteria</taxon>
        <taxon>Pseudomonadati</taxon>
        <taxon>Pseudomonadota</taxon>
        <taxon>Gammaproteobacteria</taxon>
        <taxon>Moraxellales</taxon>
        <taxon>Moraxellaceae</taxon>
        <taxon>Acinetobacter</taxon>
    </lineage>
</organism>
<dbReference type="AlphaFoldDB" id="A0A1A7R7G5"/>
<reference evidence="4" key="1">
    <citation type="submission" date="2016-06" db="EMBL/GenBank/DDBJ databases">
        <authorList>
            <person name="Radolfova-Krizova L."/>
            <person name="Nemec A."/>
        </authorList>
    </citation>
    <scope>NUCLEOTIDE SEQUENCE [LARGE SCALE GENOMIC DNA]</scope>
    <source>
        <strain evidence="4">ANC 4275</strain>
    </source>
</reference>
<feature type="domain" description="SseB protein N-terminal" evidence="1">
    <location>
        <begin position="14"/>
        <end position="129"/>
    </location>
</feature>
<proteinExistence type="predicted"/>